<keyword evidence="3" id="KW-0963">Cytoplasm</keyword>
<name>L8HIA9_ACACF</name>
<proteinExistence type="predicted"/>
<dbReference type="VEuPathDB" id="AmoebaDB:ACA1_309800"/>
<dbReference type="Gene3D" id="1.20.1270.60">
    <property type="entry name" value="Arfaptin homology (AH) domain/BAR domain"/>
    <property type="match status" value="1"/>
</dbReference>
<dbReference type="PROSITE" id="PS50002">
    <property type="entry name" value="SH3"/>
    <property type="match status" value="1"/>
</dbReference>
<dbReference type="PRINTS" id="PR00452">
    <property type="entry name" value="SH3DOMAIN"/>
</dbReference>
<dbReference type="OrthoDB" id="27423at2759"/>
<evidence type="ECO:0000256" key="2">
    <source>
        <dbReference type="ARBA" id="ARBA00022443"/>
    </source>
</evidence>
<comment type="subcellular location">
    <subcellularLocation>
        <location evidence="1">Cytoplasm</location>
        <location evidence="1">Cytoskeleton</location>
    </subcellularLocation>
</comment>
<reference evidence="8 9" key="1">
    <citation type="journal article" date="2013" name="Genome Biol.">
        <title>Genome of Acanthamoeba castellanii highlights extensive lateral gene transfer and early evolution of tyrosine kinase signaling.</title>
        <authorList>
            <person name="Clarke M."/>
            <person name="Lohan A.J."/>
            <person name="Liu B."/>
            <person name="Lagkouvardos I."/>
            <person name="Roy S."/>
            <person name="Zafar N."/>
            <person name="Bertelli C."/>
            <person name="Schilde C."/>
            <person name="Kianianmomeni A."/>
            <person name="Burglin T.R."/>
            <person name="Frech C."/>
            <person name="Turcotte B."/>
            <person name="Kopec K.O."/>
            <person name="Synnott J.M."/>
            <person name="Choo C."/>
            <person name="Paponov I."/>
            <person name="Finkler A."/>
            <person name="Soon Heng Tan C."/>
            <person name="Hutchins A.P."/>
            <person name="Weinmeier T."/>
            <person name="Rattei T."/>
            <person name="Chu J.S."/>
            <person name="Gimenez G."/>
            <person name="Irimia M."/>
            <person name="Rigden D.J."/>
            <person name="Fitzpatrick D.A."/>
            <person name="Lorenzo-Morales J."/>
            <person name="Bateman A."/>
            <person name="Chiu C.H."/>
            <person name="Tang P."/>
            <person name="Hegemann P."/>
            <person name="Fromm H."/>
            <person name="Raoult D."/>
            <person name="Greub G."/>
            <person name="Miranda-Saavedra D."/>
            <person name="Chen N."/>
            <person name="Nash P."/>
            <person name="Ginger M.L."/>
            <person name="Horn M."/>
            <person name="Schaap P."/>
            <person name="Caler L."/>
            <person name="Loftus B."/>
        </authorList>
    </citation>
    <scope>NUCLEOTIDE SEQUENCE [LARGE SCALE GENOMIC DNA]</scope>
    <source>
        <strain evidence="8 9">Neff</strain>
    </source>
</reference>
<dbReference type="GO" id="GO:0005737">
    <property type="term" value="C:cytoplasm"/>
    <property type="evidence" value="ECO:0007669"/>
    <property type="project" value="InterPro"/>
</dbReference>
<evidence type="ECO:0000256" key="5">
    <source>
        <dbReference type="PROSITE-ProRule" id="PRU00192"/>
    </source>
</evidence>
<accession>L8HIA9</accession>
<dbReference type="EMBL" id="KB007810">
    <property type="protein sequence ID" value="ELR24945.1"/>
    <property type="molecule type" value="Genomic_DNA"/>
</dbReference>
<dbReference type="Pfam" id="PF03114">
    <property type="entry name" value="BAR"/>
    <property type="match status" value="1"/>
</dbReference>
<dbReference type="GO" id="GO:0015629">
    <property type="term" value="C:actin cytoskeleton"/>
    <property type="evidence" value="ECO:0007669"/>
    <property type="project" value="TreeGrafter"/>
</dbReference>
<dbReference type="AlphaFoldDB" id="L8HIA9"/>
<dbReference type="GO" id="GO:0051666">
    <property type="term" value="P:actin cortical patch localization"/>
    <property type="evidence" value="ECO:0007669"/>
    <property type="project" value="InterPro"/>
</dbReference>
<dbReference type="SMART" id="SM00326">
    <property type="entry name" value="SH3"/>
    <property type="match status" value="1"/>
</dbReference>
<evidence type="ECO:0000313" key="8">
    <source>
        <dbReference type="EMBL" id="ELR24945.1"/>
    </source>
</evidence>
<organism evidence="8 9">
    <name type="scientific">Acanthamoeba castellanii (strain ATCC 30010 / Neff)</name>
    <dbReference type="NCBI Taxonomy" id="1257118"/>
    <lineage>
        <taxon>Eukaryota</taxon>
        <taxon>Amoebozoa</taxon>
        <taxon>Discosea</taxon>
        <taxon>Longamoebia</taxon>
        <taxon>Centramoebida</taxon>
        <taxon>Acanthamoebidae</taxon>
        <taxon>Acanthamoeba</taxon>
    </lineage>
</organism>
<dbReference type="SUPFAM" id="SSF103657">
    <property type="entry name" value="BAR/IMD domain-like"/>
    <property type="match status" value="1"/>
</dbReference>
<dbReference type="Pfam" id="PF07653">
    <property type="entry name" value="SH3_2"/>
    <property type="match status" value="1"/>
</dbReference>
<evidence type="ECO:0000259" key="6">
    <source>
        <dbReference type="PROSITE" id="PS50002"/>
    </source>
</evidence>
<dbReference type="Gene3D" id="2.30.30.40">
    <property type="entry name" value="SH3 Domains"/>
    <property type="match status" value="1"/>
</dbReference>
<dbReference type="PANTHER" id="PTHR47174:SF3">
    <property type="entry name" value="BRIDGING INTEGRATOR 3"/>
    <property type="match status" value="1"/>
</dbReference>
<dbReference type="InterPro" id="IPR036028">
    <property type="entry name" value="SH3-like_dom_sf"/>
</dbReference>
<evidence type="ECO:0000256" key="4">
    <source>
        <dbReference type="ARBA" id="ARBA00023212"/>
    </source>
</evidence>
<evidence type="ECO:0000256" key="1">
    <source>
        <dbReference type="ARBA" id="ARBA00004245"/>
    </source>
</evidence>
<dbReference type="KEGG" id="acan:ACA1_309800"/>
<dbReference type="PANTHER" id="PTHR47174">
    <property type="entry name" value="BRIDGING INTEGRATOR 3"/>
    <property type="match status" value="1"/>
</dbReference>
<evidence type="ECO:0000256" key="3">
    <source>
        <dbReference type="ARBA" id="ARBA00022490"/>
    </source>
</evidence>
<evidence type="ECO:0000259" key="7">
    <source>
        <dbReference type="PROSITE" id="PS51021"/>
    </source>
</evidence>
<keyword evidence="4" id="KW-0206">Cytoskeleton</keyword>
<protein>
    <submittedName>
        <fullName evidence="8">Variant sh3 domain containing protein</fullName>
    </submittedName>
</protein>
<dbReference type="SMART" id="SM00721">
    <property type="entry name" value="BAR"/>
    <property type="match status" value="1"/>
</dbReference>
<keyword evidence="9" id="KW-1185">Reference proteome</keyword>
<gene>
    <name evidence="8" type="ORF">ACA1_309800</name>
</gene>
<dbReference type="InterPro" id="IPR001452">
    <property type="entry name" value="SH3_domain"/>
</dbReference>
<evidence type="ECO:0000313" key="9">
    <source>
        <dbReference type="Proteomes" id="UP000011083"/>
    </source>
</evidence>
<dbReference type="InterPro" id="IPR004148">
    <property type="entry name" value="BAR_dom"/>
</dbReference>
<feature type="domain" description="BAR" evidence="7">
    <location>
        <begin position="13"/>
        <end position="245"/>
    </location>
</feature>
<dbReference type="GeneID" id="14925985"/>
<dbReference type="PROSITE" id="PS51021">
    <property type="entry name" value="BAR"/>
    <property type="match status" value="1"/>
</dbReference>
<dbReference type="InterPro" id="IPR027267">
    <property type="entry name" value="AH/BAR_dom_sf"/>
</dbReference>
<dbReference type="GO" id="GO:0006897">
    <property type="term" value="P:endocytosis"/>
    <property type="evidence" value="ECO:0007669"/>
    <property type="project" value="InterPro"/>
</dbReference>
<keyword evidence="2 5" id="KW-0728">SH3 domain</keyword>
<feature type="domain" description="SH3" evidence="6">
    <location>
        <begin position="377"/>
        <end position="432"/>
    </location>
</feature>
<dbReference type="RefSeq" id="XP_004367808.1">
    <property type="nucleotide sequence ID" value="XM_004367751.1"/>
</dbReference>
<dbReference type="InterPro" id="IPR046982">
    <property type="entry name" value="BIN3/RVS161-like"/>
</dbReference>
<dbReference type="STRING" id="1257118.L8HIA9"/>
<sequence>MELLDRLGQKIGESVGIYSRTADEDEVFVRHEKLADATRDATEQLLKTLTPESTTYLNSRTLASLLTQKEEKQGETLLTIGQSMQQADQYTSLFGIAVTKLGETMKKVGAEHSELDNRLMNSTIDPLKGYNEGQLRELLNLKKRYDANRLDYDAARRNHEAKKTRETEVLTIGVDAEKANRARQKFDESRTAYFNRLVHSQDDENEHVAQLQAYAAAQAIYFRRCAELYDSLTRDLTTLTARAPDRPRLPPMTLTYTDQPAATQYRPSQAPPHRTPRHSLVKSDMVPPLPVPAAARWCDATRPPRGTSHQFDHLNSLDLERRRRLDQADRRMQARLAAAVPGEAAQRDPCRTPVAGEQRRQAEALQSELCQLLLRQGLAVVVVAARANERPTELSLRQGDVVTIKSKAGEWWEGEVHGRKGYFPASYVQPLS</sequence>
<dbReference type="Proteomes" id="UP000011083">
    <property type="component" value="Unassembled WGS sequence"/>
</dbReference>
<dbReference type="SUPFAM" id="SSF50044">
    <property type="entry name" value="SH3-domain"/>
    <property type="match status" value="1"/>
</dbReference>